<dbReference type="AlphaFoldDB" id="A0A117R0Y0"/>
<dbReference type="Gene3D" id="3.90.1200.10">
    <property type="match status" value="1"/>
</dbReference>
<name>A0A117R0Y0_9ACTN</name>
<dbReference type="STRING" id="58343.AQJ46_28240"/>
<evidence type="ECO:0000313" key="3">
    <source>
        <dbReference type="EMBL" id="KUN65006.1"/>
    </source>
</evidence>
<comment type="caution">
    <text evidence="3">The sequence shown here is derived from an EMBL/GenBank/DDBJ whole genome shotgun (WGS) entry which is preliminary data.</text>
</comment>
<dbReference type="EMBL" id="LMWU01000028">
    <property type="protein sequence ID" value="KUN65006.1"/>
    <property type="molecule type" value="Genomic_DNA"/>
</dbReference>
<sequence>MPRSLVPPLMPHAPPLGALLRQYAAGSALACEPVDQGLLNRGYRLRTTRGRYFLKHHFDPETAAPEAIARQHGATQRLAALGVPVAPPLPAHDGRTVAVVGGHAYALHPWIEGRHRHGAQLTAEQCGRLGALLGVVHASLERVMPVEGCEQGEKSASARGGARTAEGAPDSEPGTPSGAGTRGGGCLASPGEGVPDDRHRARAGRSAPGAERAASLCPATTGADGARADKRHAGHPHVQNAETTTPVDAGADPAATFALIDDLLARVGRHRPADSFDELARHRLLERRSLLEQHVGRRPPHGGPVGWVHGDFHPFNVLYRGEAPAAIVDWDRLGVKPRAEEAVRAAAIFFVLPVGTLDLPKVRAYARAYRRSAGATPSELAAAVHRVWWERLNDFWMLRWHYERGDTRADSQFPAASALVVWWTREYEAVCDAFVG</sequence>
<evidence type="ECO:0000313" key="4">
    <source>
        <dbReference type="Proteomes" id="UP000053669"/>
    </source>
</evidence>
<reference evidence="3 4" key="1">
    <citation type="submission" date="2015-10" db="EMBL/GenBank/DDBJ databases">
        <title>Draft genome sequence of Streptomyces canus DSM 40017, type strain for the species Streptomyces canus.</title>
        <authorList>
            <person name="Ruckert C."/>
            <person name="Winkler A."/>
            <person name="Kalinowski J."/>
            <person name="Kampfer P."/>
            <person name="Glaeser S."/>
        </authorList>
    </citation>
    <scope>NUCLEOTIDE SEQUENCE [LARGE SCALE GENOMIC DNA]</scope>
    <source>
        <strain evidence="3 4">DSM 40017</strain>
    </source>
</reference>
<protein>
    <submittedName>
        <fullName evidence="3">Phosphotransferase</fullName>
    </submittedName>
</protein>
<proteinExistence type="predicted"/>
<dbReference type="Proteomes" id="UP000053669">
    <property type="component" value="Unassembled WGS sequence"/>
</dbReference>
<dbReference type="Pfam" id="PF01636">
    <property type="entry name" value="APH"/>
    <property type="match status" value="1"/>
</dbReference>
<dbReference type="InterPro" id="IPR002575">
    <property type="entry name" value="Aminoglycoside_PTrfase"/>
</dbReference>
<accession>A0A117R0Y0</accession>
<dbReference type="GO" id="GO:0016740">
    <property type="term" value="F:transferase activity"/>
    <property type="evidence" value="ECO:0007669"/>
    <property type="project" value="UniProtKB-KW"/>
</dbReference>
<evidence type="ECO:0000259" key="2">
    <source>
        <dbReference type="Pfam" id="PF01636"/>
    </source>
</evidence>
<feature type="region of interest" description="Disordered" evidence="1">
    <location>
        <begin position="148"/>
        <end position="249"/>
    </location>
</feature>
<dbReference type="InterPro" id="IPR011009">
    <property type="entry name" value="Kinase-like_dom_sf"/>
</dbReference>
<evidence type="ECO:0000256" key="1">
    <source>
        <dbReference type="SAM" id="MobiDB-lite"/>
    </source>
</evidence>
<keyword evidence="3" id="KW-0808">Transferase</keyword>
<gene>
    <name evidence="3" type="ORF">AQJ46_28240</name>
</gene>
<dbReference type="RefSeq" id="WP_059208239.1">
    <property type="nucleotide sequence ID" value="NZ_KQ948664.1"/>
</dbReference>
<feature type="domain" description="Aminoglycoside phosphotransferase" evidence="2">
    <location>
        <begin position="31"/>
        <end position="372"/>
    </location>
</feature>
<dbReference type="Gene3D" id="3.30.200.20">
    <property type="entry name" value="Phosphorylase Kinase, domain 1"/>
    <property type="match status" value="1"/>
</dbReference>
<organism evidence="3 4">
    <name type="scientific">Streptomyces canus</name>
    <dbReference type="NCBI Taxonomy" id="58343"/>
    <lineage>
        <taxon>Bacteria</taxon>
        <taxon>Bacillati</taxon>
        <taxon>Actinomycetota</taxon>
        <taxon>Actinomycetes</taxon>
        <taxon>Kitasatosporales</taxon>
        <taxon>Streptomycetaceae</taxon>
        <taxon>Streptomyces</taxon>
        <taxon>Streptomyces aurantiacus group</taxon>
    </lineage>
</organism>
<dbReference type="SUPFAM" id="SSF56112">
    <property type="entry name" value="Protein kinase-like (PK-like)"/>
    <property type="match status" value="2"/>
</dbReference>